<dbReference type="EMBL" id="CARXXK010000002">
    <property type="protein sequence ID" value="CAI6355387.1"/>
    <property type="molecule type" value="Genomic_DNA"/>
</dbReference>
<dbReference type="Proteomes" id="UP001160148">
    <property type="component" value="Unassembled WGS sequence"/>
</dbReference>
<dbReference type="PANTHER" id="PTHR37162:SF1">
    <property type="entry name" value="BED-TYPE DOMAIN-CONTAINING PROTEIN"/>
    <property type="match status" value="1"/>
</dbReference>
<name>A0AAV0WHV3_9HEMI</name>
<reference evidence="1 2" key="1">
    <citation type="submission" date="2023-01" db="EMBL/GenBank/DDBJ databases">
        <authorList>
            <person name="Whitehead M."/>
        </authorList>
    </citation>
    <scope>NUCLEOTIDE SEQUENCE [LARGE SCALE GENOMIC DNA]</scope>
</reference>
<gene>
    <name evidence="1" type="ORF">MEUPH1_LOCUS11249</name>
</gene>
<accession>A0AAV0WHV3</accession>
<dbReference type="PANTHER" id="PTHR37162">
    <property type="entry name" value="HAT FAMILY DIMERISATION DOMAINCONTAINING PROTEIN-RELATED"/>
    <property type="match status" value="1"/>
</dbReference>
<dbReference type="AlphaFoldDB" id="A0AAV0WHV3"/>
<evidence type="ECO:0000313" key="1">
    <source>
        <dbReference type="EMBL" id="CAI6355387.1"/>
    </source>
</evidence>
<organism evidence="1 2">
    <name type="scientific">Macrosiphum euphorbiae</name>
    <name type="common">potato aphid</name>
    <dbReference type="NCBI Taxonomy" id="13131"/>
    <lineage>
        <taxon>Eukaryota</taxon>
        <taxon>Metazoa</taxon>
        <taxon>Ecdysozoa</taxon>
        <taxon>Arthropoda</taxon>
        <taxon>Hexapoda</taxon>
        <taxon>Insecta</taxon>
        <taxon>Pterygota</taxon>
        <taxon>Neoptera</taxon>
        <taxon>Paraneoptera</taxon>
        <taxon>Hemiptera</taxon>
        <taxon>Sternorrhyncha</taxon>
        <taxon>Aphidomorpha</taxon>
        <taxon>Aphidoidea</taxon>
        <taxon>Aphididae</taxon>
        <taxon>Macrosiphini</taxon>
        <taxon>Macrosiphum</taxon>
    </lineage>
</organism>
<protein>
    <recommendedName>
        <fullName evidence="3">DUF4371 domain-containing protein</fullName>
    </recommendedName>
</protein>
<evidence type="ECO:0000313" key="2">
    <source>
        <dbReference type="Proteomes" id="UP001160148"/>
    </source>
</evidence>
<evidence type="ECO:0008006" key="3">
    <source>
        <dbReference type="Google" id="ProtNLM"/>
    </source>
</evidence>
<dbReference type="InterPro" id="IPR012337">
    <property type="entry name" value="RNaseH-like_sf"/>
</dbReference>
<comment type="caution">
    <text evidence="1">The sequence shown here is derived from an EMBL/GenBank/DDBJ whole genome shotgun (WGS) entry which is preliminary data.</text>
</comment>
<keyword evidence="2" id="KW-1185">Reference proteome</keyword>
<proteinExistence type="predicted"/>
<dbReference type="SUPFAM" id="SSF53098">
    <property type="entry name" value="Ribonuclease H-like"/>
    <property type="match status" value="1"/>
</dbReference>
<sequence length="250" mass="28202">MTLNRTKCTNIVKNVIANVESAETINNLRHLPFLVLVDESTDITDHKFMCALVRYMSPTTGRVRTELLELISLDATDCSAEKIYNAFKNCLVSKSIPLTNILGLASDGANVMVGKNNSFFSHLTNDVPLAILMRCLCHSSALVAGKACEKLPRGPEELLRSIATYCSGSAKRCSQLTEMQEYFHMERKKILKLASTRWLSMHQCVSRILEYWVVLISYFRVAVVEDKLLGAENILRSMENSYTKAYLLFF</sequence>